<proteinExistence type="predicted"/>
<evidence type="ECO:0000313" key="2">
    <source>
        <dbReference type="Proteomes" id="UP001054945"/>
    </source>
</evidence>
<gene>
    <name evidence="1" type="ORF">CEXT_195531</name>
</gene>
<organism evidence="1 2">
    <name type="scientific">Caerostris extrusa</name>
    <name type="common">Bark spider</name>
    <name type="synonym">Caerostris bankana</name>
    <dbReference type="NCBI Taxonomy" id="172846"/>
    <lineage>
        <taxon>Eukaryota</taxon>
        <taxon>Metazoa</taxon>
        <taxon>Ecdysozoa</taxon>
        <taxon>Arthropoda</taxon>
        <taxon>Chelicerata</taxon>
        <taxon>Arachnida</taxon>
        <taxon>Araneae</taxon>
        <taxon>Araneomorphae</taxon>
        <taxon>Entelegynae</taxon>
        <taxon>Araneoidea</taxon>
        <taxon>Araneidae</taxon>
        <taxon>Caerostris</taxon>
    </lineage>
</organism>
<keyword evidence="2" id="KW-1185">Reference proteome</keyword>
<evidence type="ECO:0000313" key="1">
    <source>
        <dbReference type="EMBL" id="GIY52343.1"/>
    </source>
</evidence>
<protein>
    <submittedName>
        <fullName evidence="1">Uncharacterized protein</fullName>
    </submittedName>
</protein>
<sequence length="99" mass="11472">MELGNRNSFVRKASETDFTYDSNTILRKRFWTLGRSILWGRVDTNPLLKAPAQIRIDGFSCQCGWNGPVHPLTKARIILTRKGRGHKEKKKKKAEDMRE</sequence>
<dbReference type="AlphaFoldDB" id="A0AAV4U3G3"/>
<accession>A0AAV4U3G3</accession>
<dbReference type="Proteomes" id="UP001054945">
    <property type="component" value="Unassembled WGS sequence"/>
</dbReference>
<name>A0AAV4U3G3_CAEEX</name>
<reference evidence="1 2" key="1">
    <citation type="submission" date="2021-06" db="EMBL/GenBank/DDBJ databases">
        <title>Caerostris extrusa draft genome.</title>
        <authorList>
            <person name="Kono N."/>
            <person name="Arakawa K."/>
        </authorList>
    </citation>
    <scope>NUCLEOTIDE SEQUENCE [LARGE SCALE GENOMIC DNA]</scope>
</reference>
<comment type="caution">
    <text evidence="1">The sequence shown here is derived from an EMBL/GenBank/DDBJ whole genome shotgun (WGS) entry which is preliminary data.</text>
</comment>
<dbReference type="EMBL" id="BPLR01012229">
    <property type="protein sequence ID" value="GIY52343.1"/>
    <property type="molecule type" value="Genomic_DNA"/>
</dbReference>